<sequence length="154" mass="17646">MDMNVLHIFPDNDRPKDVFVQANGKTSGASRHVSLFWVNRDDGRLFIVQVLQLVGIPGKYHWENAARMRSRRSAGTQEVNDIYALGMFSRVQRDRIISLASQVRFESASTVNNCQVWLRDLLEAMMRDPDVALPQSTFDELDRGISLLKRRPEA</sequence>
<gene>
    <name evidence="1" type="ORF">K488DRAFT_85911</name>
</gene>
<name>A0ACB8QKK8_9AGAM</name>
<evidence type="ECO:0000313" key="2">
    <source>
        <dbReference type="Proteomes" id="UP000814128"/>
    </source>
</evidence>
<keyword evidence="2" id="KW-1185">Reference proteome</keyword>
<reference evidence="1" key="1">
    <citation type="submission" date="2021-02" db="EMBL/GenBank/DDBJ databases">
        <authorList>
            <consortium name="DOE Joint Genome Institute"/>
            <person name="Ahrendt S."/>
            <person name="Looney B.P."/>
            <person name="Miyauchi S."/>
            <person name="Morin E."/>
            <person name="Drula E."/>
            <person name="Courty P.E."/>
            <person name="Chicoki N."/>
            <person name="Fauchery L."/>
            <person name="Kohler A."/>
            <person name="Kuo A."/>
            <person name="Labutti K."/>
            <person name="Pangilinan J."/>
            <person name="Lipzen A."/>
            <person name="Riley R."/>
            <person name="Andreopoulos W."/>
            <person name="He G."/>
            <person name="Johnson J."/>
            <person name="Barry K.W."/>
            <person name="Grigoriev I.V."/>
            <person name="Nagy L."/>
            <person name="Hibbett D."/>
            <person name="Henrissat B."/>
            <person name="Matheny P.B."/>
            <person name="Labbe J."/>
            <person name="Martin F."/>
        </authorList>
    </citation>
    <scope>NUCLEOTIDE SEQUENCE</scope>
    <source>
        <strain evidence="1">EC-137</strain>
    </source>
</reference>
<dbReference type="EMBL" id="MU273548">
    <property type="protein sequence ID" value="KAI0032368.1"/>
    <property type="molecule type" value="Genomic_DNA"/>
</dbReference>
<dbReference type="Proteomes" id="UP000814128">
    <property type="component" value="Unassembled WGS sequence"/>
</dbReference>
<organism evidence="1 2">
    <name type="scientific">Vararia minispora EC-137</name>
    <dbReference type="NCBI Taxonomy" id="1314806"/>
    <lineage>
        <taxon>Eukaryota</taxon>
        <taxon>Fungi</taxon>
        <taxon>Dikarya</taxon>
        <taxon>Basidiomycota</taxon>
        <taxon>Agaricomycotina</taxon>
        <taxon>Agaricomycetes</taxon>
        <taxon>Russulales</taxon>
        <taxon>Lachnocladiaceae</taxon>
        <taxon>Vararia</taxon>
    </lineage>
</organism>
<comment type="caution">
    <text evidence="1">The sequence shown here is derived from an EMBL/GenBank/DDBJ whole genome shotgun (WGS) entry which is preliminary data.</text>
</comment>
<protein>
    <submittedName>
        <fullName evidence="1">Uncharacterized protein</fullName>
    </submittedName>
</protein>
<proteinExistence type="predicted"/>
<accession>A0ACB8QKK8</accession>
<evidence type="ECO:0000313" key="1">
    <source>
        <dbReference type="EMBL" id="KAI0032368.1"/>
    </source>
</evidence>
<reference evidence="1" key="2">
    <citation type="journal article" date="2022" name="New Phytol.">
        <title>Evolutionary transition to the ectomycorrhizal habit in the genomes of a hyperdiverse lineage of mushroom-forming fungi.</title>
        <authorList>
            <person name="Looney B."/>
            <person name="Miyauchi S."/>
            <person name="Morin E."/>
            <person name="Drula E."/>
            <person name="Courty P.E."/>
            <person name="Kohler A."/>
            <person name="Kuo A."/>
            <person name="LaButti K."/>
            <person name="Pangilinan J."/>
            <person name="Lipzen A."/>
            <person name="Riley R."/>
            <person name="Andreopoulos W."/>
            <person name="He G."/>
            <person name="Johnson J."/>
            <person name="Nolan M."/>
            <person name="Tritt A."/>
            <person name="Barry K.W."/>
            <person name="Grigoriev I.V."/>
            <person name="Nagy L.G."/>
            <person name="Hibbett D."/>
            <person name="Henrissat B."/>
            <person name="Matheny P.B."/>
            <person name="Labbe J."/>
            <person name="Martin F.M."/>
        </authorList>
    </citation>
    <scope>NUCLEOTIDE SEQUENCE</scope>
    <source>
        <strain evidence="1">EC-137</strain>
    </source>
</reference>